<keyword evidence="1" id="KW-1133">Transmembrane helix</keyword>
<proteinExistence type="predicted"/>
<gene>
    <name evidence="2" type="ORF">E1284_40220</name>
</gene>
<evidence type="ECO:0000256" key="1">
    <source>
        <dbReference type="SAM" id="Phobius"/>
    </source>
</evidence>
<organism evidence="2 3">
    <name type="scientific">Actinomadura bangladeshensis</name>
    <dbReference type="NCBI Taxonomy" id="453573"/>
    <lineage>
        <taxon>Bacteria</taxon>
        <taxon>Bacillati</taxon>
        <taxon>Actinomycetota</taxon>
        <taxon>Actinomycetes</taxon>
        <taxon>Streptosporangiales</taxon>
        <taxon>Thermomonosporaceae</taxon>
        <taxon>Actinomadura</taxon>
    </lineage>
</organism>
<comment type="caution">
    <text evidence="2">The sequence shown here is derived from an EMBL/GenBank/DDBJ whole genome shotgun (WGS) entry which is preliminary data.</text>
</comment>
<dbReference type="OrthoDB" id="350307at2"/>
<dbReference type="Proteomes" id="UP000295431">
    <property type="component" value="Unassembled WGS sequence"/>
</dbReference>
<accession>A0A4R4MYD3</accession>
<name>A0A4R4MYD3_9ACTN</name>
<keyword evidence="1" id="KW-0812">Transmembrane</keyword>
<protein>
    <submittedName>
        <fullName evidence="2">Uncharacterized protein</fullName>
    </submittedName>
</protein>
<feature type="transmembrane region" description="Helical" evidence="1">
    <location>
        <begin position="56"/>
        <end position="82"/>
    </location>
</feature>
<dbReference type="EMBL" id="SMJW01000492">
    <property type="protein sequence ID" value="TDC01319.1"/>
    <property type="molecule type" value="Genomic_DNA"/>
</dbReference>
<keyword evidence="3" id="KW-1185">Reference proteome</keyword>
<dbReference type="AlphaFoldDB" id="A0A4R4MYD3"/>
<feature type="transmembrane region" description="Helical" evidence="1">
    <location>
        <begin position="29"/>
        <end position="50"/>
    </location>
</feature>
<reference evidence="2 3" key="1">
    <citation type="submission" date="2019-03" db="EMBL/GenBank/DDBJ databases">
        <title>Draft genome sequences of novel Actinobacteria.</title>
        <authorList>
            <person name="Sahin N."/>
            <person name="Ay H."/>
            <person name="Saygin H."/>
        </authorList>
    </citation>
    <scope>NUCLEOTIDE SEQUENCE [LARGE SCALE GENOMIC DNA]</scope>
    <source>
        <strain evidence="2 3">DSM 45347</strain>
    </source>
</reference>
<keyword evidence="1" id="KW-0472">Membrane</keyword>
<evidence type="ECO:0000313" key="3">
    <source>
        <dbReference type="Proteomes" id="UP000295431"/>
    </source>
</evidence>
<evidence type="ECO:0000313" key="2">
    <source>
        <dbReference type="EMBL" id="TDC01319.1"/>
    </source>
</evidence>
<sequence length="90" mass="9234">MGAGVAVFRWAMAAADARLQDRIGDGARATVTSVAGFGSETVAVLVYASWALGSRWAGAGVLMAVAAVPYVVVAVVLGSGAWRGRVHREM</sequence>